<dbReference type="RefSeq" id="WP_090254016.1">
    <property type="nucleotide sequence ID" value="NZ_FOAA01000011.1"/>
</dbReference>
<comment type="similarity">
    <text evidence="2">Belongs to the 2H phosphoesterase superfamily. ThpR family.</text>
</comment>
<dbReference type="OrthoDB" id="7061261at2"/>
<feature type="short sequence motif" description="HXTX 2" evidence="2">
    <location>
        <begin position="120"/>
        <end position="123"/>
    </location>
</feature>
<reference evidence="4" key="1">
    <citation type="submission" date="2016-10" db="EMBL/GenBank/DDBJ databases">
        <authorList>
            <person name="Varghese N."/>
            <person name="Submissions S."/>
        </authorList>
    </citation>
    <scope>NUCLEOTIDE SEQUENCE [LARGE SCALE GENOMIC DNA]</scope>
    <source>
        <strain evidence="4">DSM 241</strain>
    </source>
</reference>
<dbReference type="SUPFAM" id="SSF55144">
    <property type="entry name" value="LigT-like"/>
    <property type="match status" value="1"/>
</dbReference>
<dbReference type="EC" id="3.1.4.58" evidence="2"/>
<dbReference type="Gene3D" id="3.90.1140.10">
    <property type="entry name" value="Cyclic phosphodiesterase"/>
    <property type="match status" value="1"/>
</dbReference>
<organism evidence="3 4">
    <name type="scientific">Ectothiorhodospira marina</name>
    <dbReference type="NCBI Taxonomy" id="1396821"/>
    <lineage>
        <taxon>Bacteria</taxon>
        <taxon>Pseudomonadati</taxon>
        <taxon>Pseudomonadota</taxon>
        <taxon>Gammaproteobacteria</taxon>
        <taxon>Chromatiales</taxon>
        <taxon>Ectothiorhodospiraceae</taxon>
        <taxon>Ectothiorhodospira</taxon>
    </lineage>
</organism>
<proteinExistence type="inferred from homology"/>
<keyword evidence="3" id="KW-0436">Ligase</keyword>
<sequence>MTQRMFFALWPDDALREAIQARVPDGHGGRRVARDNLHLTLAFIGAADTAYAECLSLAASTVTMEPFEFELTGLGCFRKPGVLWLGDVVPRDPLVRLAQDLNTALIPCGFKPEAREYRPHVTVARKLKAPVARAPIHPIRWSVDGFCLVVSQPGPDGVRYEVVQRYPV</sequence>
<dbReference type="Proteomes" id="UP000199256">
    <property type="component" value="Unassembled WGS sequence"/>
</dbReference>
<accession>A0A1H7N7N4</accession>
<dbReference type="EMBL" id="FOAA01000011">
    <property type="protein sequence ID" value="SEL18985.1"/>
    <property type="molecule type" value="Genomic_DNA"/>
</dbReference>
<dbReference type="GO" id="GO:0016874">
    <property type="term" value="F:ligase activity"/>
    <property type="evidence" value="ECO:0007669"/>
    <property type="project" value="UniProtKB-KW"/>
</dbReference>
<dbReference type="STRING" id="1396821.SAMN05444515_11125"/>
<comment type="function">
    <text evidence="2">Hydrolyzes RNA 2',3'-cyclic phosphodiester to an RNA 2'-phosphomonoester.</text>
</comment>
<dbReference type="NCBIfam" id="TIGR02258">
    <property type="entry name" value="2_5_ligase"/>
    <property type="match status" value="1"/>
</dbReference>
<dbReference type="PANTHER" id="PTHR35561:SF1">
    <property type="entry name" value="RNA 2',3'-CYCLIC PHOSPHODIESTERASE"/>
    <property type="match status" value="1"/>
</dbReference>
<feature type="short sequence motif" description="HXTX 1" evidence="2">
    <location>
        <begin position="38"/>
        <end position="41"/>
    </location>
</feature>
<feature type="active site" description="Proton acceptor" evidence="2">
    <location>
        <position position="120"/>
    </location>
</feature>
<dbReference type="InterPro" id="IPR009097">
    <property type="entry name" value="Cyclic_Pdiesterase"/>
</dbReference>
<dbReference type="InterPro" id="IPR004175">
    <property type="entry name" value="RNA_CPDase"/>
</dbReference>
<dbReference type="GO" id="GO:0004113">
    <property type="term" value="F:2',3'-cyclic-nucleotide 3'-phosphodiesterase activity"/>
    <property type="evidence" value="ECO:0007669"/>
    <property type="project" value="InterPro"/>
</dbReference>
<evidence type="ECO:0000256" key="1">
    <source>
        <dbReference type="ARBA" id="ARBA00022801"/>
    </source>
</evidence>
<dbReference type="PANTHER" id="PTHR35561">
    <property type="entry name" value="RNA 2',3'-CYCLIC PHOSPHODIESTERASE"/>
    <property type="match status" value="1"/>
</dbReference>
<feature type="active site" description="Proton donor" evidence="2">
    <location>
        <position position="38"/>
    </location>
</feature>
<evidence type="ECO:0000313" key="4">
    <source>
        <dbReference type="Proteomes" id="UP000199256"/>
    </source>
</evidence>
<keyword evidence="4" id="KW-1185">Reference proteome</keyword>
<keyword evidence="1 2" id="KW-0378">Hydrolase</keyword>
<gene>
    <name evidence="3" type="ORF">SAMN05444515_11125</name>
</gene>
<dbReference type="HAMAP" id="MF_01940">
    <property type="entry name" value="RNA_CPDase"/>
    <property type="match status" value="1"/>
</dbReference>
<comment type="catalytic activity">
    <reaction evidence="2">
        <text>a 3'-end 2',3'-cyclophospho-ribonucleotide-RNA + H2O = a 3'-end 2'-phospho-ribonucleotide-RNA + H(+)</text>
        <dbReference type="Rhea" id="RHEA:11828"/>
        <dbReference type="Rhea" id="RHEA-COMP:10464"/>
        <dbReference type="Rhea" id="RHEA-COMP:17353"/>
        <dbReference type="ChEBI" id="CHEBI:15377"/>
        <dbReference type="ChEBI" id="CHEBI:15378"/>
        <dbReference type="ChEBI" id="CHEBI:83064"/>
        <dbReference type="ChEBI" id="CHEBI:173113"/>
        <dbReference type="EC" id="3.1.4.58"/>
    </reaction>
</comment>
<evidence type="ECO:0000313" key="3">
    <source>
        <dbReference type="EMBL" id="SEL18985.1"/>
    </source>
</evidence>
<name>A0A1H7N7N4_9GAMM</name>
<protein>
    <recommendedName>
        <fullName evidence="2">RNA 2',3'-cyclic phosphodiesterase</fullName>
        <shortName evidence="2">RNA 2',3'-CPDase</shortName>
        <ecNumber evidence="2">3.1.4.58</ecNumber>
    </recommendedName>
</protein>
<dbReference type="GO" id="GO:0008664">
    <property type="term" value="F:RNA 2',3'-cyclic 3'-phosphodiesterase activity"/>
    <property type="evidence" value="ECO:0007669"/>
    <property type="project" value="UniProtKB-EC"/>
</dbReference>
<dbReference type="Pfam" id="PF13563">
    <property type="entry name" value="2_5_RNA_ligase2"/>
    <property type="match status" value="1"/>
</dbReference>
<dbReference type="AlphaFoldDB" id="A0A1H7N7N4"/>
<evidence type="ECO:0000256" key="2">
    <source>
        <dbReference type="HAMAP-Rule" id="MF_01940"/>
    </source>
</evidence>